<accession>A0A0B0PYR1</accession>
<sequence>MWEIYPDFSPEGLVLVTGLGF</sequence>
<gene>
    <name evidence="1" type="ORF">F383_35960</name>
</gene>
<keyword evidence="2" id="KW-1185">Reference proteome</keyword>
<evidence type="ECO:0000313" key="2">
    <source>
        <dbReference type="Proteomes" id="UP000032142"/>
    </source>
</evidence>
<name>A0A0B0PYR1_GOSAR</name>
<protein>
    <submittedName>
        <fullName evidence="1">Uncharacterized protein</fullName>
    </submittedName>
</protein>
<dbReference type="AlphaFoldDB" id="A0A0B0PYR1"/>
<dbReference type="Proteomes" id="UP000032142">
    <property type="component" value="Unassembled WGS sequence"/>
</dbReference>
<evidence type="ECO:0000313" key="1">
    <source>
        <dbReference type="EMBL" id="KHG30017.1"/>
    </source>
</evidence>
<dbReference type="EMBL" id="KN453833">
    <property type="protein sequence ID" value="KHG30017.1"/>
    <property type="molecule type" value="Genomic_DNA"/>
</dbReference>
<reference evidence="2" key="1">
    <citation type="submission" date="2014-09" db="EMBL/GenBank/DDBJ databases">
        <authorList>
            <person name="Mudge J."/>
            <person name="Ramaraj T."/>
            <person name="Lindquist I.E."/>
            <person name="Bharti A.K."/>
            <person name="Sundararajan A."/>
            <person name="Cameron C.T."/>
            <person name="Woodward J.E."/>
            <person name="May G.D."/>
            <person name="Brubaker C."/>
            <person name="Broadhvest J."/>
            <person name="Wilkins T.A."/>
        </authorList>
    </citation>
    <scope>NUCLEOTIDE SEQUENCE</scope>
    <source>
        <strain evidence="2">cv. AKA8401</strain>
    </source>
</reference>
<organism evidence="1 2">
    <name type="scientific">Gossypium arboreum</name>
    <name type="common">Tree cotton</name>
    <name type="synonym">Gossypium nanking</name>
    <dbReference type="NCBI Taxonomy" id="29729"/>
    <lineage>
        <taxon>Eukaryota</taxon>
        <taxon>Viridiplantae</taxon>
        <taxon>Streptophyta</taxon>
        <taxon>Embryophyta</taxon>
        <taxon>Tracheophyta</taxon>
        <taxon>Spermatophyta</taxon>
        <taxon>Magnoliopsida</taxon>
        <taxon>eudicotyledons</taxon>
        <taxon>Gunneridae</taxon>
        <taxon>Pentapetalae</taxon>
        <taxon>rosids</taxon>
        <taxon>malvids</taxon>
        <taxon>Malvales</taxon>
        <taxon>Malvaceae</taxon>
        <taxon>Malvoideae</taxon>
        <taxon>Gossypium</taxon>
    </lineage>
</organism>
<proteinExistence type="predicted"/>